<reference evidence="2 3" key="1">
    <citation type="journal article" date="2016" name="Environ. Microbiol.">
        <title>Genomic resolution of a cold subsurface aquifer community provides metabolic insights for novel microbes adapted to high CO concentrations.</title>
        <authorList>
            <person name="Probst A.J."/>
            <person name="Castelle C.J."/>
            <person name="Singh A."/>
            <person name="Brown C.T."/>
            <person name="Anantharaman K."/>
            <person name="Sharon I."/>
            <person name="Hug L.A."/>
            <person name="Burstein D."/>
            <person name="Emerson J.B."/>
            <person name="Thomas B.C."/>
            <person name="Banfield J.F."/>
        </authorList>
    </citation>
    <scope>NUCLEOTIDE SEQUENCE [LARGE SCALE GENOMIC DNA]</scope>
    <source>
        <strain evidence="2">CG2_30_40_21</strain>
    </source>
</reference>
<organism evidence="2 3">
    <name type="scientific">Candidatus Desantisbacteria bacterium CG2_30_40_21</name>
    <dbReference type="NCBI Taxonomy" id="1817895"/>
    <lineage>
        <taxon>Bacteria</taxon>
        <taxon>Candidatus Desantisiibacteriota</taxon>
    </lineage>
</organism>
<evidence type="ECO:0000313" key="3">
    <source>
        <dbReference type="Proteomes" id="UP000183085"/>
    </source>
</evidence>
<name>A0A1J5E9T4_9BACT</name>
<evidence type="ECO:0000313" key="2">
    <source>
        <dbReference type="EMBL" id="OIP41522.1"/>
    </source>
</evidence>
<dbReference type="STRING" id="1817895.AUJ95_03120"/>
<comment type="caution">
    <text evidence="2">The sequence shown here is derived from an EMBL/GenBank/DDBJ whole genome shotgun (WGS) entry which is preliminary data.</text>
</comment>
<sequence length="265" mass="30664">MKDFDELNNERYDVIVNCIGISSVSDFKERVPLYFRLTEQFDNLVLDYITNYPNTLYINFSSGAVYGTDFSAPVDNLTYSRWDVNHISEADFYGIEKLNSETKHRALKDLNIVDLRIFGYFSRFIDLKSCFLLSEIISCVKKGKEFITTPDNIIRDYIHPKDLMSLITLCINRCLINDVFDVYSLKSVTKFEILDYFVAQYGLKYTIKDSMQISAVTGRKDNYYSNSRKAKDIGYNPQFASMDSIIQESLAILGSKERYRGQSSN</sequence>
<evidence type="ECO:0000259" key="1">
    <source>
        <dbReference type="Pfam" id="PF01370"/>
    </source>
</evidence>
<gene>
    <name evidence="2" type="ORF">AUJ95_03120</name>
</gene>
<protein>
    <recommendedName>
        <fullName evidence="1">NAD-dependent epimerase/dehydratase domain-containing protein</fullName>
    </recommendedName>
</protein>
<accession>A0A1J5E9T4</accession>
<dbReference type="EMBL" id="MNYI01000077">
    <property type="protein sequence ID" value="OIP41522.1"/>
    <property type="molecule type" value="Genomic_DNA"/>
</dbReference>
<dbReference type="Pfam" id="PF01370">
    <property type="entry name" value="Epimerase"/>
    <property type="match status" value="1"/>
</dbReference>
<dbReference type="InterPro" id="IPR001509">
    <property type="entry name" value="Epimerase_deHydtase"/>
</dbReference>
<dbReference type="InterPro" id="IPR036291">
    <property type="entry name" value="NAD(P)-bd_dom_sf"/>
</dbReference>
<proteinExistence type="predicted"/>
<dbReference type="AlphaFoldDB" id="A0A1J5E9T4"/>
<dbReference type="Proteomes" id="UP000183085">
    <property type="component" value="Unassembled WGS sequence"/>
</dbReference>
<dbReference type="SUPFAM" id="SSF51735">
    <property type="entry name" value="NAD(P)-binding Rossmann-fold domains"/>
    <property type="match status" value="1"/>
</dbReference>
<dbReference type="Gene3D" id="3.40.50.720">
    <property type="entry name" value="NAD(P)-binding Rossmann-like Domain"/>
    <property type="match status" value="1"/>
</dbReference>
<feature type="domain" description="NAD-dependent epimerase/dehydratase" evidence="1">
    <location>
        <begin position="8"/>
        <end position="173"/>
    </location>
</feature>